<name>A0A0C3PXN3_PISTI</name>
<organism evidence="3 4">
    <name type="scientific">Pisolithus tinctorius Marx 270</name>
    <dbReference type="NCBI Taxonomy" id="870435"/>
    <lineage>
        <taxon>Eukaryota</taxon>
        <taxon>Fungi</taxon>
        <taxon>Dikarya</taxon>
        <taxon>Basidiomycota</taxon>
        <taxon>Agaricomycotina</taxon>
        <taxon>Agaricomycetes</taxon>
        <taxon>Agaricomycetidae</taxon>
        <taxon>Boletales</taxon>
        <taxon>Sclerodermatineae</taxon>
        <taxon>Pisolithaceae</taxon>
        <taxon>Pisolithus</taxon>
    </lineage>
</organism>
<dbReference type="Proteomes" id="UP000054217">
    <property type="component" value="Unassembled WGS sequence"/>
</dbReference>
<sequence>MAARAVKRFRIREVITAKAPSVLPSAAPSLPVPQLQSVTKPSPFQAPQQPFQFQYPFQFQSPDTASDSGAATESQDDTQVDVPIAPKHVPRRTNPFVPQLNPKTGKWAPPKYSLRQQADLIKKARKTGMLDLLPPGTKTNKARERLVVAQAAQPVVKVQAVTGETSAPTNPRDEGWQRPVEWVGKVTERKVAGAEIGNRLYAGRKRMFKGHKWERLAEKRAIRRKMLLRDMPKRIARYKQYYRRRRPNPLKLTGTPKNAKLPF</sequence>
<dbReference type="InterPro" id="IPR037507">
    <property type="entry name" value="Ribosomal_mL59"/>
</dbReference>
<feature type="region of interest" description="Disordered" evidence="1">
    <location>
        <begin position="20"/>
        <end position="48"/>
    </location>
</feature>
<accession>A0A0C3PXN3</accession>
<dbReference type="GO" id="GO:0003735">
    <property type="term" value="F:structural constituent of ribosome"/>
    <property type="evidence" value="ECO:0007669"/>
    <property type="project" value="InterPro"/>
</dbReference>
<gene>
    <name evidence="3" type="ORF">M404DRAFT_470491</name>
</gene>
<feature type="compositionally biased region" description="Polar residues" evidence="1">
    <location>
        <begin position="63"/>
        <end position="73"/>
    </location>
</feature>
<feature type="region of interest" description="Disordered" evidence="1">
    <location>
        <begin position="62"/>
        <end position="110"/>
    </location>
</feature>
<dbReference type="InParanoid" id="A0A0C3PXN3"/>
<feature type="compositionally biased region" description="Low complexity" evidence="1">
    <location>
        <begin position="20"/>
        <end position="33"/>
    </location>
</feature>
<dbReference type="EMBL" id="KN831945">
    <property type="protein sequence ID" value="KIO14231.1"/>
    <property type="molecule type" value="Genomic_DNA"/>
</dbReference>
<dbReference type="OrthoDB" id="18529at2759"/>
<feature type="domain" description="Large ribosomal subunit protein mL59" evidence="2">
    <location>
        <begin position="6"/>
        <end position="240"/>
    </location>
</feature>
<dbReference type="InterPro" id="IPR040922">
    <property type="entry name" value="Ribosomal_mL59_dom"/>
</dbReference>
<evidence type="ECO:0000259" key="2">
    <source>
        <dbReference type="Pfam" id="PF18126"/>
    </source>
</evidence>
<dbReference type="PANTHER" id="PTHR28041">
    <property type="entry name" value="54S RIBOSOMAL PROTEIN L25, MITOCHONDRIAL"/>
    <property type="match status" value="1"/>
</dbReference>
<dbReference type="STRING" id="870435.A0A0C3PXN3"/>
<reference evidence="4" key="2">
    <citation type="submission" date="2015-01" db="EMBL/GenBank/DDBJ databases">
        <title>Evolutionary Origins and Diversification of the Mycorrhizal Mutualists.</title>
        <authorList>
            <consortium name="DOE Joint Genome Institute"/>
            <consortium name="Mycorrhizal Genomics Consortium"/>
            <person name="Kohler A."/>
            <person name="Kuo A."/>
            <person name="Nagy L.G."/>
            <person name="Floudas D."/>
            <person name="Copeland A."/>
            <person name="Barry K.W."/>
            <person name="Cichocki N."/>
            <person name="Veneault-Fourrey C."/>
            <person name="LaButti K."/>
            <person name="Lindquist E.A."/>
            <person name="Lipzen A."/>
            <person name="Lundell T."/>
            <person name="Morin E."/>
            <person name="Murat C."/>
            <person name="Riley R."/>
            <person name="Ohm R."/>
            <person name="Sun H."/>
            <person name="Tunlid A."/>
            <person name="Henrissat B."/>
            <person name="Grigoriev I.V."/>
            <person name="Hibbett D.S."/>
            <person name="Martin F."/>
        </authorList>
    </citation>
    <scope>NUCLEOTIDE SEQUENCE [LARGE SCALE GENOMIC DNA]</scope>
    <source>
        <strain evidence="4">Marx 270</strain>
    </source>
</reference>
<evidence type="ECO:0000313" key="4">
    <source>
        <dbReference type="Proteomes" id="UP000054217"/>
    </source>
</evidence>
<proteinExistence type="predicted"/>
<protein>
    <recommendedName>
        <fullName evidence="2">Large ribosomal subunit protein mL59 domain-containing protein</fullName>
    </recommendedName>
</protein>
<keyword evidence="4" id="KW-1185">Reference proteome</keyword>
<dbReference type="HOGENOM" id="CLU_058283_0_0_1"/>
<dbReference type="GO" id="GO:0005762">
    <property type="term" value="C:mitochondrial large ribosomal subunit"/>
    <property type="evidence" value="ECO:0007669"/>
    <property type="project" value="InterPro"/>
</dbReference>
<reference evidence="3 4" key="1">
    <citation type="submission" date="2014-04" db="EMBL/GenBank/DDBJ databases">
        <authorList>
            <consortium name="DOE Joint Genome Institute"/>
            <person name="Kuo A."/>
            <person name="Kohler A."/>
            <person name="Costa M.D."/>
            <person name="Nagy L.G."/>
            <person name="Floudas D."/>
            <person name="Copeland A."/>
            <person name="Barry K.W."/>
            <person name="Cichocki N."/>
            <person name="Veneault-Fourrey C."/>
            <person name="LaButti K."/>
            <person name="Lindquist E.A."/>
            <person name="Lipzen A."/>
            <person name="Lundell T."/>
            <person name="Morin E."/>
            <person name="Murat C."/>
            <person name="Sun H."/>
            <person name="Tunlid A."/>
            <person name="Henrissat B."/>
            <person name="Grigoriev I.V."/>
            <person name="Hibbett D.S."/>
            <person name="Martin F."/>
            <person name="Nordberg H.P."/>
            <person name="Cantor M.N."/>
            <person name="Hua S.X."/>
        </authorList>
    </citation>
    <scope>NUCLEOTIDE SEQUENCE [LARGE SCALE GENOMIC DNA]</scope>
    <source>
        <strain evidence="3 4">Marx 270</strain>
    </source>
</reference>
<dbReference type="PANTHER" id="PTHR28041:SF1">
    <property type="entry name" value="LARGE RIBOSOMAL SUBUNIT PROTEIN ML59"/>
    <property type="match status" value="1"/>
</dbReference>
<evidence type="ECO:0000256" key="1">
    <source>
        <dbReference type="SAM" id="MobiDB-lite"/>
    </source>
</evidence>
<dbReference type="AlphaFoldDB" id="A0A0C3PXN3"/>
<evidence type="ECO:0000313" key="3">
    <source>
        <dbReference type="EMBL" id="KIO14231.1"/>
    </source>
</evidence>
<dbReference type="Pfam" id="PF18126">
    <property type="entry name" value="Mitoc_mL59"/>
    <property type="match status" value="1"/>
</dbReference>